<name>A0A928BRM1_XYLRU</name>
<dbReference type="Gene3D" id="3.40.50.720">
    <property type="entry name" value="NAD(P)-binding Rossmann-like Domain"/>
    <property type="match status" value="1"/>
</dbReference>
<accession>A0A928BRM1</accession>
<evidence type="ECO:0000256" key="1">
    <source>
        <dbReference type="ARBA" id="ARBA00007637"/>
    </source>
</evidence>
<gene>
    <name evidence="4" type="ORF">E7102_02700</name>
</gene>
<dbReference type="EMBL" id="SUYD01000002">
    <property type="protein sequence ID" value="MBE6265373.1"/>
    <property type="molecule type" value="Genomic_DNA"/>
</dbReference>
<keyword evidence="2" id="KW-0472">Membrane</keyword>
<dbReference type="AlphaFoldDB" id="A0A928BRM1"/>
<dbReference type="SUPFAM" id="SSF51735">
    <property type="entry name" value="NAD(P)-binding Rossmann-fold domains"/>
    <property type="match status" value="1"/>
</dbReference>
<dbReference type="CDD" id="cd08946">
    <property type="entry name" value="SDR_e"/>
    <property type="match status" value="1"/>
</dbReference>
<proteinExistence type="inferred from homology"/>
<keyword evidence="2" id="KW-1133">Transmembrane helix</keyword>
<dbReference type="Pfam" id="PF01370">
    <property type="entry name" value="Epimerase"/>
    <property type="match status" value="1"/>
</dbReference>
<dbReference type="InterPro" id="IPR001509">
    <property type="entry name" value="Epimerase_deHydtase"/>
</dbReference>
<comment type="caution">
    <text evidence="4">The sequence shown here is derived from an EMBL/GenBank/DDBJ whole genome shotgun (WGS) entry which is preliminary data.</text>
</comment>
<dbReference type="InterPro" id="IPR036291">
    <property type="entry name" value="NAD(P)-bd_dom_sf"/>
</dbReference>
<reference evidence="4" key="1">
    <citation type="submission" date="2019-04" db="EMBL/GenBank/DDBJ databases">
        <title>Evolution of Biomass-Degrading Anaerobic Consortia Revealed by Metagenomics.</title>
        <authorList>
            <person name="Peng X."/>
        </authorList>
    </citation>
    <scope>NUCLEOTIDE SEQUENCE</scope>
    <source>
        <strain evidence="4">SIG141</strain>
    </source>
</reference>
<protein>
    <submittedName>
        <fullName evidence="4">NAD-dependent epimerase/dehydratase family protein</fullName>
    </submittedName>
</protein>
<feature type="domain" description="NAD-dependent epimerase/dehydratase" evidence="3">
    <location>
        <begin position="8"/>
        <end position="231"/>
    </location>
</feature>
<organism evidence="4 5">
    <name type="scientific">Xylanibacter ruminicola</name>
    <name type="common">Prevotella ruminicola</name>
    <dbReference type="NCBI Taxonomy" id="839"/>
    <lineage>
        <taxon>Bacteria</taxon>
        <taxon>Pseudomonadati</taxon>
        <taxon>Bacteroidota</taxon>
        <taxon>Bacteroidia</taxon>
        <taxon>Bacteroidales</taxon>
        <taxon>Prevotellaceae</taxon>
        <taxon>Xylanibacter</taxon>
    </lineage>
</organism>
<sequence>MITKDDFILITGASGFIGTNLIELFEEKGYRFVNYDKADATKKDQHKYWHEGNIMDKEALASAFDKYKPTIVIHLAARTDTLSDKLEDYIENTEGTENVVNEIKKHDYVKHALFASTQYVYKDKVTPFGLTDDSYVPHTVYGISKKMDEEYIRKSGMKCKWTIFRPCNVWGPWHMRYPNELWKFIAKGMYVHPSKKPVIRTYAYVKNLVKQLDAIMNAPDELQDKKTYYLGDMPIDSYIWLNALSKEITGKNIKRIPKFFFGAGALIGDLLRLFGINFPLYSMRYRNMVEDFYAPSNVTIALFGAFSQSYEQNVKETIDWLRGEGRDFFDYWKNRK</sequence>
<dbReference type="Proteomes" id="UP000763088">
    <property type="component" value="Unassembled WGS sequence"/>
</dbReference>
<keyword evidence="2" id="KW-0812">Transmembrane</keyword>
<dbReference type="PANTHER" id="PTHR43000">
    <property type="entry name" value="DTDP-D-GLUCOSE 4,6-DEHYDRATASE-RELATED"/>
    <property type="match status" value="1"/>
</dbReference>
<evidence type="ECO:0000256" key="2">
    <source>
        <dbReference type="SAM" id="Phobius"/>
    </source>
</evidence>
<evidence type="ECO:0000259" key="3">
    <source>
        <dbReference type="Pfam" id="PF01370"/>
    </source>
</evidence>
<comment type="similarity">
    <text evidence="1">Belongs to the NAD(P)-dependent epimerase/dehydratase family.</text>
</comment>
<evidence type="ECO:0000313" key="5">
    <source>
        <dbReference type="Proteomes" id="UP000763088"/>
    </source>
</evidence>
<evidence type="ECO:0000313" key="4">
    <source>
        <dbReference type="EMBL" id="MBE6265373.1"/>
    </source>
</evidence>
<feature type="transmembrane region" description="Helical" evidence="2">
    <location>
        <begin position="259"/>
        <end position="280"/>
    </location>
</feature>